<dbReference type="Proteomes" id="UP000095751">
    <property type="component" value="Unassembled WGS sequence"/>
</dbReference>
<organism evidence="1 2">
    <name type="scientific">Fragilariopsis cylindrus CCMP1102</name>
    <dbReference type="NCBI Taxonomy" id="635003"/>
    <lineage>
        <taxon>Eukaryota</taxon>
        <taxon>Sar</taxon>
        <taxon>Stramenopiles</taxon>
        <taxon>Ochrophyta</taxon>
        <taxon>Bacillariophyta</taxon>
        <taxon>Bacillariophyceae</taxon>
        <taxon>Bacillariophycidae</taxon>
        <taxon>Bacillariales</taxon>
        <taxon>Bacillariaceae</taxon>
        <taxon>Fragilariopsis</taxon>
    </lineage>
</organism>
<name>A0A1E7F575_9STRA</name>
<protein>
    <submittedName>
        <fullName evidence="1">Uncharacterized protein</fullName>
    </submittedName>
</protein>
<evidence type="ECO:0000313" key="2">
    <source>
        <dbReference type="Proteomes" id="UP000095751"/>
    </source>
</evidence>
<reference evidence="1 2" key="1">
    <citation type="submission" date="2016-09" db="EMBL/GenBank/DDBJ databases">
        <title>Extensive genetic diversity and differential bi-allelic expression allows diatom success in the polar Southern Ocean.</title>
        <authorList>
            <consortium name="DOE Joint Genome Institute"/>
            <person name="Mock T."/>
            <person name="Otillar R.P."/>
            <person name="Strauss J."/>
            <person name="Dupont C."/>
            <person name="Frickenhaus S."/>
            <person name="Maumus F."/>
            <person name="Mcmullan M."/>
            <person name="Sanges R."/>
            <person name="Schmutz J."/>
            <person name="Toseland A."/>
            <person name="Valas R."/>
            <person name="Veluchamy A."/>
            <person name="Ward B.J."/>
            <person name="Allen A."/>
            <person name="Barry K."/>
            <person name="Falciatore A."/>
            <person name="Ferrante M."/>
            <person name="Fortunato A.E."/>
            <person name="Gloeckner G."/>
            <person name="Gruber A."/>
            <person name="Hipkin R."/>
            <person name="Janech M."/>
            <person name="Kroth P."/>
            <person name="Leese F."/>
            <person name="Lindquist E."/>
            <person name="Lyon B.R."/>
            <person name="Martin J."/>
            <person name="Mayer C."/>
            <person name="Parker M."/>
            <person name="Quesneville H."/>
            <person name="Raymond J."/>
            <person name="Uhlig C."/>
            <person name="Valentin K.U."/>
            <person name="Worden A.Z."/>
            <person name="Armbrust E.V."/>
            <person name="Bowler C."/>
            <person name="Green B."/>
            <person name="Moulton V."/>
            <person name="Van Oosterhout C."/>
            <person name="Grigoriev I."/>
        </authorList>
    </citation>
    <scope>NUCLEOTIDE SEQUENCE [LARGE SCALE GENOMIC DNA]</scope>
    <source>
        <strain evidence="1 2">CCMP1102</strain>
    </source>
</reference>
<dbReference type="KEGG" id="fcy:FRACYDRAFT_242928"/>
<gene>
    <name evidence="1" type="ORF">FRACYDRAFT_242928</name>
</gene>
<accession>A0A1E7F575</accession>
<keyword evidence="2" id="KW-1185">Reference proteome</keyword>
<sequence length="252" mass="27416">MNKKTIETNARNNVFNDNVAIVCQVSSQKNIFSTTRILKIASKDLPSSPSQQQDIKNKMNEVKCQYTLSRDEVTMVLNDICEIASSVQSSLSSSLIGILHGKPSLRCRYSGSTSLCSDVINKTSDYSTKLCGSSVIFLNNCDDPSIRSAMETSEKFSATTTILYHDNSLNNNVAVAVVEEAGADEAGDKDPALKSNVASNEDSALKSCVAVVEEAVVDEANEDDLPFVPVLHTIMEADGWCYVEIQKAMYGF</sequence>
<evidence type="ECO:0000313" key="1">
    <source>
        <dbReference type="EMBL" id="OEU13155.1"/>
    </source>
</evidence>
<dbReference type="AlphaFoldDB" id="A0A1E7F575"/>
<proteinExistence type="predicted"/>
<dbReference type="InParanoid" id="A0A1E7F575"/>
<dbReference type="EMBL" id="KV784362">
    <property type="protein sequence ID" value="OEU13155.1"/>
    <property type="molecule type" value="Genomic_DNA"/>
</dbReference>